<dbReference type="OrthoDB" id="894359at2"/>
<comment type="caution">
    <text evidence="1">The sequence shown here is derived from an EMBL/GenBank/DDBJ whole genome shotgun (WGS) entry which is preliminary data.</text>
</comment>
<name>A0A3M9MT04_9BACT</name>
<proteinExistence type="predicted"/>
<protein>
    <submittedName>
        <fullName evidence="1">Uncharacterized protein</fullName>
    </submittedName>
</protein>
<accession>A0A3M9MT04</accession>
<reference evidence="1 2" key="1">
    <citation type="submission" date="2018-11" db="EMBL/GenBank/DDBJ databases">
        <title>Rufibacter latericius sp. nov., isolated from water in Baiyang Lake.</title>
        <authorList>
            <person name="Yang Y."/>
        </authorList>
    </citation>
    <scope>NUCLEOTIDE SEQUENCE [LARGE SCALE GENOMIC DNA]</scope>
    <source>
        <strain evidence="1 2">MCC P1</strain>
    </source>
</reference>
<gene>
    <name evidence="1" type="ORF">EFA69_17330</name>
</gene>
<sequence>MKFLFAVAVGIVCSWCFGLLDHEGQLALERHQREVNSFYQAKVKTVESTRGKSYFYVWP</sequence>
<organism evidence="1 2">
    <name type="scientific">Rufibacter immobilis</name>
    <dbReference type="NCBI Taxonomy" id="1348778"/>
    <lineage>
        <taxon>Bacteria</taxon>
        <taxon>Pseudomonadati</taxon>
        <taxon>Bacteroidota</taxon>
        <taxon>Cytophagia</taxon>
        <taxon>Cytophagales</taxon>
        <taxon>Hymenobacteraceae</taxon>
        <taxon>Rufibacter</taxon>
    </lineage>
</organism>
<dbReference type="RefSeq" id="WP_123134323.1">
    <property type="nucleotide sequence ID" value="NZ_RJJE01000017.1"/>
</dbReference>
<dbReference type="EMBL" id="RJJE01000017">
    <property type="protein sequence ID" value="RNI27858.1"/>
    <property type="molecule type" value="Genomic_DNA"/>
</dbReference>
<evidence type="ECO:0000313" key="2">
    <source>
        <dbReference type="Proteomes" id="UP000271010"/>
    </source>
</evidence>
<dbReference type="Proteomes" id="UP000271010">
    <property type="component" value="Unassembled WGS sequence"/>
</dbReference>
<dbReference type="AlphaFoldDB" id="A0A3M9MT04"/>
<keyword evidence="2" id="KW-1185">Reference proteome</keyword>
<evidence type="ECO:0000313" key="1">
    <source>
        <dbReference type="EMBL" id="RNI27858.1"/>
    </source>
</evidence>